<protein>
    <submittedName>
        <fullName evidence="2">Uncharacterized protein</fullName>
    </submittedName>
</protein>
<keyword evidence="1" id="KW-1133">Transmembrane helix</keyword>
<keyword evidence="1" id="KW-0812">Transmembrane</keyword>
<reference evidence="2" key="3">
    <citation type="submission" date="2025-09" db="UniProtKB">
        <authorList>
            <consortium name="Ensembl"/>
        </authorList>
    </citation>
    <scope>IDENTIFICATION</scope>
</reference>
<evidence type="ECO:0000313" key="3">
    <source>
        <dbReference type="Proteomes" id="UP000314980"/>
    </source>
</evidence>
<accession>A0A4W6CHL1</accession>
<evidence type="ECO:0000256" key="1">
    <source>
        <dbReference type="SAM" id="Phobius"/>
    </source>
</evidence>
<dbReference type="Proteomes" id="UP000314980">
    <property type="component" value="Unassembled WGS sequence"/>
</dbReference>
<keyword evidence="3" id="KW-1185">Reference proteome</keyword>
<reference evidence="2" key="2">
    <citation type="submission" date="2025-08" db="UniProtKB">
        <authorList>
            <consortium name="Ensembl"/>
        </authorList>
    </citation>
    <scope>IDENTIFICATION</scope>
</reference>
<organism evidence="2 3">
    <name type="scientific">Lates calcarifer</name>
    <name type="common">Barramundi</name>
    <name type="synonym">Holocentrus calcarifer</name>
    <dbReference type="NCBI Taxonomy" id="8187"/>
    <lineage>
        <taxon>Eukaryota</taxon>
        <taxon>Metazoa</taxon>
        <taxon>Chordata</taxon>
        <taxon>Craniata</taxon>
        <taxon>Vertebrata</taxon>
        <taxon>Euteleostomi</taxon>
        <taxon>Actinopterygii</taxon>
        <taxon>Neopterygii</taxon>
        <taxon>Teleostei</taxon>
        <taxon>Neoteleostei</taxon>
        <taxon>Acanthomorphata</taxon>
        <taxon>Carangaria</taxon>
        <taxon>Carangaria incertae sedis</taxon>
        <taxon>Centropomidae</taxon>
        <taxon>Lates</taxon>
    </lineage>
</organism>
<dbReference type="Ensembl" id="ENSLCAT00010010677.1">
    <property type="protein sequence ID" value="ENSLCAP00010010446.1"/>
    <property type="gene ID" value="ENSLCAG00010004988.1"/>
</dbReference>
<name>A0A4W6CHL1_LATCA</name>
<evidence type="ECO:0000313" key="2">
    <source>
        <dbReference type="Ensembl" id="ENSLCAP00010010446.1"/>
    </source>
</evidence>
<dbReference type="AlphaFoldDB" id="A0A4W6CHL1"/>
<keyword evidence="1" id="KW-0472">Membrane</keyword>
<proteinExistence type="predicted"/>
<sequence length="129" mass="14858">RQQPQLHSQTSDMSFKSMQLQPTLITTIYSFCLYIYIYLYTQEIRLLIKKQNFEAAPYVVMYSLCSEGMNNSPCDTKSHWESDICRLVCFSSVSAHVSPEPCSHMLHCRLGASMETFSQTKSEQIKPTL</sequence>
<dbReference type="InParanoid" id="A0A4W6CHL1"/>
<feature type="transmembrane region" description="Helical" evidence="1">
    <location>
        <begin position="20"/>
        <end position="40"/>
    </location>
</feature>
<reference evidence="3" key="1">
    <citation type="submission" date="2015-09" db="EMBL/GenBank/DDBJ databases">
        <authorList>
            <person name="Sai Rama Sridatta P."/>
        </authorList>
    </citation>
    <scope>NUCLEOTIDE SEQUENCE [LARGE SCALE GENOMIC DNA]</scope>
</reference>